<reference evidence="1" key="1">
    <citation type="submission" date="2018-05" db="EMBL/GenBank/DDBJ databases">
        <authorList>
            <person name="Lanie J.A."/>
            <person name="Ng W.-L."/>
            <person name="Kazmierczak K.M."/>
            <person name="Andrzejewski T.M."/>
            <person name="Davidsen T.M."/>
            <person name="Wayne K.J."/>
            <person name="Tettelin H."/>
            <person name="Glass J.I."/>
            <person name="Rusch D."/>
            <person name="Podicherti R."/>
            <person name="Tsui H.-C.T."/>
            <person name="Winkler M.E."/>
        </authorList>
    </citation>
    <scope>NUCLEOTIDE SEQUENCE</scope>
</reference>
<protein>
    <submittedName>
        <fullName evidence="1">Uncharacterized protein</fullName>
    </submittedName>
</protein>
<sequence>MLLTGVITLLQSFLMKELFPSTTISNTTPRFQTLESNLGVSIYRDKIEFMVGIFPI</sequence>
<accession>A0A382AQ16</accession>
<dbReference type="EMBL" id="UINC01026194">
    <property type="protein sequence ID" value="SVB03202.1"/>
    <property type="molecule type" value="Genomic_DNA"/>
</dbReference>
<organism evidence="1">
    <name type="scientific">marine metagenome</name>
    <dbReference type="NCBI Taxonomy" id="408172"/>
    <lineage>
        <taxon>unclassified sequences</taxon>
        <taxon>metagenomes</taxon>
        <taxon>ecological metagenomes</taxon>
    </lineage>
</organism>
<name>A0A382AQ16_9ZZZZ</name>
<evidence type="ECO:0000313" key="1">
    <source>
        <dbReference type="EMBL" id="SVB03202.1"/>
    </source>
</evidence>
<proteinExistence type="predicted"/>
<gene>
    <name evidence="1" type="ORF">METZ01_LOCUS156056</name>
</gene>
<dbReference type="AlphaFoldDB" id="A0A382AQ16"/>